<dbReference type="SMART" id="SM00028">
    <property type="entry name" value="TPR"/>
    <property type="match status" value="3"/>
</dbReference>
<dbReference type="PANTHER" id="PTHR46014:SF1">
    <property type="entry name" value="TETRATRICOPEPTIDE REPEAT PROTEIN 1"/>
    <property type="match status" value="1"/>
</dbReference>
<dbReference type="Pfam" id="PF00515">
    <property type="entry name" value="TPR_1"/>
    <property type="match status" value="1"/>
</dbReference>
<evidence type="ECO:0000313" key="4">
    <source>
        <dbReference type="Proteomes" id="UP000494165"/>
    </source>
</evidence>
<sequence>MDSFTEAESSRKAGMGEEETKKEEDSYESGEEGEGAAGVSEEEAPKEEEPSGQDDSEWSQQHREEVHLEVLQIKEEANKQFKEGLWEDAAAGYGRGLQLCPRSMAKDLAILHANRAAALLKVALVDEAIKDCDKAVKLDPKYVRALARRAGAYETKEKLDEALEDWKQVLEIDPDHREARAAVHRLPGEINERNEKLKSEMIGIYLFI</sequence>
<keyword evidence="4" id="KW-1185">Reference proteome</keyword>
<feature type="compositionally biased region" description="Acidic residues" evidence="2">
    <location>
        <begin position="25"/>
        <end position="57"/>
    </location>
</feature>
<dbReference type="InterPro" id="IPR011990">
    <property type="entry name" value="TPR-like_helical_dom_sf"/>
</dbReference>
<evidence type="ECO:0008006" key="5">
    <source>
        <dbReference type="Google" id="ProtNLM"/>
    </source>
</evidence>
<dbReference type="AlphaFoldDB" id="A0A8S1CRL0"/>
<proteinExistence type="predicted"/>
<keyword evidence="1" id="KW-0802">TPR repeat</keyword>
<dbReference type="Proteomes" id="UP000494165">
    <property type="component" value="Unassembled WGS sequence"/>
</dbReference>
<accession>A0A8S1CRL0</accession>
<evidence type="ECO:0000313" key="3">
    <source>
        <dbReference type="EMBL" id="CAB3370712.1"/>
    </source>
</evidence>
<organism evidence="3 4">
    <name type="scientific">Cloeon dipterum</name>
    <dbReference type="NCBI Taxonomy" id="197152"/>
    <lineage>
        <taxon>Eukaryota</taxon>
        <taxon>Metazoa</taxon>
        <taxon>Ecdysozoa</taxon>
        <taxon>Arthropoda</taxon>
        <taxon>Hexapoda</taxon>
        <taxon>Insecta</taxon>
        <taxon>Pterygota</taxon>
        <taxon>Palaeoptera</taxon>
        <taxon>Ephemeroptera</taxon>
        <taxon>Pisciforma</taxon>
        <taxon>Baetidae</taxon>
        <taxon>Cloeon</taxon>
    </lineage>
</organism>
<dbReference type="PROSITE" id="PS50005">
    <property type="entry name" value="TPR"/>
    <property type="match status" value="1"/>
</dbReference>
<dbReference type="PANTHER" id="PTHR46014">
    <property type="entry name" value="TETRATRICOPEPTIDE REPEAT PROTEIN 1"/>
    <property type="match status" value="1"/>
</dbReference>
<dbReference type="SUPFAM" id="SSF48452">
    <property type="entry name" value="TPR-like"/>
    <property type="match status" value="1"/>
</dbReference>
<name>A0A8S1CRL0_9INSE</name>
<gene>
    <name evidence="3" type="ORF">CLODIP_2_CD04459</name>
</gene>
<comment type="caution">
    <text evidence="3">The sequence shown here is derived from an EMBL/GenBank/DDBJ whole genome shotgun (WGS) entry which is preliminary data.</text>
</comment>
<evidence type="ECO:0000256" key="1">
    <source>
        <dbReference type="PROSITE-ProRule" id="PRU00339"/>
    </source>
</evidence>
<evidence type="ECO:0000256" key="2">
    <source>
        <dbReference type="SAM" id="MobiDB-lite"/>
    </source>
</evidence>
<dbReference type="InterPro" id="IPR019734">
    <property type="entry name" value="TPR_rpt"/>
</dbReference>
<dbReference type="Gene3D" id="1.25.40.10">
    <property type="entry name" value="Tetratricopeptide repeat domain"/>
    <property type="match status" value="1"/>
</dbReference>
<feature type="repeat" description="TPR" evidence="1">
    <location>
        <begin position="143"/>
        <end position="176"/>
    </location>
</feature>
<feature type="compositionally biased region" description="Basic and acidic residues" evidence="2">
    <location>
        <begin position="8"/>
        <end position="24"/>
    </location>
</feature>
<dbReference type="InterPro" id="IPR052769">
    <property type="entry name" value="TPR_domain_protein"/>
</dbReference>
<reference evidence="3 4" key="1">
    <citation type="submission" date="2020-04" db="EMBL/GenBank/DDBJ databases">
        <authorList>
            <person name="Alioto T."/>
            <person name="Alioto T."/>
            <person name="Gomez Garrido J."/>
        </authorList>
    </citation>
    <scope>NUCLEOTIDE SEQUENCE [LARGE SCALE GENOMIC DNA]</scope>
</reference>
<dbReference type="EMBL" id="CADEPI010000054">
    <property type="protein sequence ID" value="CAB3370712.1"/>
    <property type="molecule type" value="Genomic_DNA"/>
</dbReference>
<feature type="region of interest" description="Disordered" evidence="2">
    <location>
        <begin position="1"/>
        <end position="62"/>
    </location>
</feature>
<protein>
    <recommendedName>
        <fullName evidence="5">Tetratricopeptide repeat protein 1</fullName>
    </recommendedName>
</protein>